<keyword evidence="1" id="KW-0472">Membrane</keyword>
<evidence type="ECO:0000256" key="1">
    <source>
        <dbReference type="SAM" id="Phobius"/>
    </source>
</evidence>
<protein>
    <recommendedName>
        <fullName evidence="4">DUF2269 domain-containing protein</fullName>
    </recommendedName>
</protein>
<dbReference type="Proteomes" id="UP000371041">
    <property type="component" value="Chromosome"/>
</dbReference>
<dbReference type="RefSeq" id="WP_154078281.1">
    <property type="nucleotide sequence ID" value="NZ_CP045929.1"/>
</dbReference>
<feature type="transmembrane region" description="Helical" evidence="1">
    <location>
        <begin position="29"/>
        <end position="54"/>
    </location>
</feature>
<name>A0A5Q3QBF9_9PSEU</name>
<sequence length="184" mass="19029">MATTVPAPEAPLASGSRPRTFLPPRLRKILVSLHVVASVSWIGGSVCLLALGLTGVLSGEPQLQRAAYIALGILGSQVLVPVTWATLFSGILVSLGTKWGLFRYWWTMVSLVATVVMTLAVNYALAPTLVAAGDAAARAELGTPVLDAVGSAAGSAIAAPIVASVALSFVTWVNVAKPWGRIRT</sequence>
<organism evidence="2 3">
    <name type="scientific">Allosaccharopolyspora coralli</name>
    <dbReference type="NCBI Taxonomy" id="2665642"/>
    <lineage>
        <taxon>Bacteria</taxon>
        <taxon>Bacillati</taxon>
        <taxon>Actinomycetota</taxon>
        <taxon>Actinomycetes</taxon>
        <taxon>Pseudonocardiales</taxon>
        <taxon>Pseudonocardiaceae</taxon>
        <taxon>Allosaccharopolyspora</taxon>
    </lineage>
</organism>
<feature type="transmembrane region" description="Helical" evidence="1">
    <location>
        <begin position="66"/>
        <end position="92"/>
    </location>
</feature>
<dbReference type="KEGG" id="sace:GIY23_21300"/>
<dbReference type="EMBL" id="CP045929">
    <property type="protein sequence ID" value="QGK71713.1"/>
    <property type="molecule type" value="Genomic_DNA"/>
</dbReference>
<keyword evidence="1" id="KW-0812">Transmembrane</keyword>
<evidence type="ECO:0000313" key="3">
    <source>
        <dbReference type="Proteomes" id="UP000371041"/>
    </source>
</evidence>
<evidence type="ECO:0008006" key="4">
    <source>
        <dbReference type="Google" id="ProtNLM"/>
    </source>
</evidence>
<evidence type="ECO:0000313" key="2">
    <source>
        <dbReference type="EMBL" id="QGK71713.1"/>
    </source>
</evidence>
<accession>A0A5Q3QBF9</accession>
<feature type="transmembrane region" description="Helical" evidence="1">
    <location>
        <begin position="104"/>
        <end position="125"/>
    </location>
</feature>
<feature type="transmembrane region" description="Helical" evidence="1">
    <location>
        <begin position="152"/>
        <end position="175"/>
    </location>
</feature>
<keyword evidence="3" id="KW-1185">Reference proteome</keyword>
<dbReference type="AlphaFoldDB" id="A0A5Q3QBF9"/>
<reference evidence="3" key="1">
    <citation type="submission" date="2019-11" db="EMBL/GenBank/DDBJ databases">
        <title>The complete genome sequence of Saccharopolyspora sp. E2A.</title>
        <authorList>
            <person name="Zhang G."/>
        </authorList>
    </citation>
    <scope>NUCLEOTIDE SEQUENCE [LARGE SCALE GENOMIC DNA]</scope>
    <source>
        <strain evidence="3">E2A</strain>
    </source>
</reference>
<proteinExistence type="predicted"/>
<keyword evidence="1" id="KW-1133">Transmembrane helix</keyword>
<gene>
    <name evidence="2" type="ORF">GIY23_21300</name>
</gene>